<dbReference type="EMBL" id="CP019606">
    <property type="protein sequence ID" value="AQP48947.1"/>
    <property type="molecule type" value="Genomic_DNA"/>
</dbReference>
<keyword evidence="2" id="KW-1185">Reference proteome</keyword>
<evidence type="ECO:0000313" key="2">
    <source>
        <dbReference type="Proteomes" id="UP000188145"/>
    </source>
</evidence>
<organism evidence="1 2">
    <name type="scientific">Tessaracoccus aquimaris</name>
    <dbReference type="NCBI Taxonomy" id="1332264"/>
    <lineage>
        <taxon>Bacteria</taxon>
        <taxon>Bacillati</taxon>
        <taxon>Actinomycetota</taxon>
        <taxon>Actinomycetes</taxon>
        <taxon>Propionibacteriales</taxon>
        <taxon>Propionibacteriaceae</taxon>
        <taxon>Tessaracoccus</taxon>
    </lineage>
</organism>
<dbReference type="Proteomes" id="UP000188145">
    <property type="component" value="Chromosome"/>
</dbReference>
<gene>
    <name evidence="1" type="ORF">BW730_17030</name>
</gene>
<proteinExistence type="predicted"/>
<evidence type="ECO:0000313" key="1">
    <source>
        <dbReference type="EMBL" id="AQP48947.1"/>
    </source>
</evidence>
<sequence>MDGQLARLVELAEAGADDDVRRAMLAWSPSELVAAQWTARNGYHGISTIDGVGMGASWLLGLSRDGRCREAAVVRMSADASPLTDRILALLLSDHVRQVRERADRVARSRLDRARASASLPVLIALRDRVLGAEALRGYCEAIVSELDAEPWTLAWLSDDRQTRRWAVRSWMEGRRPLGEVLQRLDTEPDPSVAAIYVGHVIWRAKAADAEPLVASGNARVRAAGVWLTADPVGSGIDALLGDRSRLVRAAAQHRLTSAGVDVAAWYRRWWDSSQSPRALTGLVEVGAELDREALLGLISEREPGTSATAVRGLESRRLDPDTFTLLAGLLRDPMLGPTSVATLRRSGGWSYDDLAPAWARADAATRGRLARALASRDGWDRVRAGLLAASDPDLGHLGADLVGQAAVLRSPYVREPYQDDPERRADLERLLGEADLDLRLRRLVEERAGLELTPEPSRLDGWSSAHAALLLALAGTGRLLRPSLPLAAVRRSAAFAIGIQLGADELDEAVRRLIGAGLVVPPRGDDLALTSEGRSLVRGLHAHAPGAVEEALARLEIRA</sequence>
<accession>A0A1Q2CS66</accession>
<name>A0A1Q2CS66_9ACTN</name>
<dbReference type="KEGG" id="tes:BW730_17030"/>
<dbReference type="STRING" id="1332264.BW730_17030"/>
<reference evidence="2" key="1">
    <citation type="submission" date="2017-02" db="EMBL/GenBank/DDBJ databases">
        <title>Tessaracoccus aquaemaris sp. nov., isolated from the intestine of a Korean rockfish, Sebastes schlegelii, in a marine aquaculture pond.</title>
        <authorList>
            <person name="Tak E.J."/>
            <person name="Bae J.-W."/>
        </authorList>
    </citation>
    <scope>NUCLEOTIDE SEQUENCE [LARGE SCALE GENOMIC DNA]</scope>
    <source>
        <strain evidence="2">NSG39</strain>
    </source>
</reference>
<dbReference type="AlphaFoldDB" id="A0A1Q2CS66"/>
<protein>
    <submittedName>
        <fullName evidence="1">Uncharacterized protein</fullName>
    </submittedName>
</protein>